<name>A0A1H1RK25_9ACTN</name>
<evidence type="ECO:0000256" key="1">
    <source>
        <dbReference type="SAM" id="MobiDB-lite"/>
    </source>
</evidence>
<keyword evidence="3" id="KW-1185">Reference proteome</keyword>
<protein>
    <recommendedName>
        <fullName evidence="4">PKD domain-containing protein</fullName>
    </recommendedName>
</protein>
<gene>
    <name evidence="2" type="ORF">SAMN04488570_1709</name>
</gene>
<evidence type="ECO:0008006" key="4">
    <source>
        <dbReference type="Google" id="ProtNLM"/>
    </source>
</evidence>
<proteinExistence type="predicted"/>
<evidence type="ECO:0000313" key="3">
    <source>
        <dbReference type="Proteomes" id="UP000198859"/>
    </source>
</evidence>
<dbReference type="STRING" id="642780.SAMN04488570_1709"/>
<sequence length="223" mass="23737">MNSSQPIVTYDYRNPCDSGVGNPATGAGVCPNTCPPGSTQYRQWQISPAGETPLGFVCTGAGEPAPAANAAAPPPPQVTDAMVLAAFRRIPLPELRAQSQPADKTLINFDTIFFTQAEPLTRELTLLGQDVRLEIEPSTFVWDHGDGTTSTTRTPGAAYPSKDVVHRYADARVTVEHRVTVTWTAQWSLNGGPLRPVDGTVTTTGPQTPLRVAEASPALSGQR</sequence>
<organism evidence="2 3">
    <name type="scientific">Nocardioides scoriae</name>
    <dbReference type="NCBI Taxonomy" id="642780"/>
    <lineage>
        <taxon>Bacteria</taxon>
        <taxon>Bacillati</taxon>
        <taxon>Actinomycetota</taxon>
        <taxon>Actinomycetes</taxon>
        <taxon>Propionibacteriales</taxon>
        <taxon>Nocardioidaceae</taxon>
        <taxon>Nocardioides</taxon>
    </lineage>
</organism>
<evidence type="ECO:0000313" key="2">
    <source>
        <dbReference type="EMBL" id="SDS36048.1"/>
    </source>
</evidence>
<dbReference type="EMBL" id="LT629757">
    <property type="protein sequence ID" value="SDS36048.1"/>
    <property type="molecule type" value="Genomic_DNA"/>
</dbReference>
<accession>A0A1H1RK25</accession>
<dbReference type="Proteomes" id="UP000198859">
    <property type="component" value="Chromosome I"/>
</dbReference>
<reference evidence="3" key="1">
    <citation type="submission" date="2016-10" db="EMBL/GenBank/DDBJ databases">
        <authorList>
            <person name="Varghese N."/>
            <person name="Submissions S."/>
        </authorList>
    </citation>
    <scope>NUCLEOTIDE SEQUENCE [LARGE SCALE GENOMIC DNA]</scope>
    <source>
        <strain evidence="3">DSM 22127</strain>
    </source>
</reference>
<feature type="region of interest" description="Disordered" evidence="1">
    <location>
        <begin position="196"/>
        <end position="223"/>
    </location>
</feature>
<dbReference type="AlphaFoldDB" id="A0A1H1RK25"/>